<feature type="compositionally biased region" description="Polar residues" evidence="1">
    <location>
        <begin position="87"/>
        <end position="100"/>
    </location>
</feature>
<dbReference type="Proteomes" id="UP000717696">
    <property type="component" value="Unassembled WGS sequence"/>
</dbReference>
<organism evidence="2 3">
    <name type="scientific">Dactylonectria estremocensis</name>
    <dbReference type="NCBI Taxonomy" id="1079267"/>
    <lineage>
        <taxon>Eukaryota</taxon>
        <taxon>Fungi</taxon>
        <taxon>Dikarya</taxon>
        <taxon>Ascomycota</taxon>
        <taxon>Pezizomycotina</taxon>
        <taxon>Sordariomycetes</taxon>
        <taxon>Hypocreomycetidae</taxon>
        <taxon>Hypocreales</taxon>
        <taxon>Nectriaceae</taxon>
        <taxon>Dactylonectria</taxon>
    </lineage>
</organism>
<dbReference type="OrthoDB" id="10543563at2759"/>
<comment type="caution">
    <text evidence="2">The sequence shown here is derived from an EMBL/GenBank/DDBJ whole genome shotgun (WGS) entry which is preliminary data.</text>
</comment>
<protein>
    <submittedName>
        <fullName evidence="2">Uncharacterized protein</fullName>
    </submittedName>
</protein>
<dbReference type="AlphaFoldDB" id="A0A9P9JIM7"/>
<reference evidence="2" key="1">
    <citation type="journal article" date="2021" name="Nat. Commun.">
        <title>Genetic determinants of endophytism in the Arabidopsis root mycobiome.</title>
        <authorList>
            <person name="Mesny F."/>
            <person name="Miyauchi S."/>
            <person name="Thiergart T."/>
            <person name="Pickel B."/>
            <person name="Atanasova L."/>
            <person name="Karlsson M."/>
            <person name="Huettel B."/>
            <person name="Barry K.W."/>
            <person name="Haridas S."/>
            <person name="Chen C."/>
            <person name="Bauer D."/>
            <person name="Andreopoulos W."/>
            <person name="Pangilinan J."/>
            <person name="LaButti K."/>
            <person name="Riley R."/>
            <person name="Lipzen A."/>
            <person name="Clum A."/>
            <person name="Drula E."/>
            <person name="Henrissat B."/>
            <person name="Kohler A."/>
            <person name="Grigoriev I.V."/>
            <person name="Martin F.M."/>
            <person name="Hacquard S."/>
        </authorList>
    </citation>
    <scope>NUCLEOTIDE SEQUENCE</scope>
    <source>
        <strain evidence="2">MPI-CAGE-AT-0021</strain>
    </source>
</reference>
<proteinExistence type="predicted"/>
<feature type="region of interest" description="Disordered" evidence="1">
    <location>
        <begin position="80"/>
        <end position="150"/>
    </location>
</feature>
<sequence length="256" mass="27452">MMNGIVLWSRRPMQGVCTSSIDDSGPSASQNTHHSRFELVVHTRFPVRIEFRRVGNKAEEKRIGLDWDLVMPHACSVSQSAHHESRATISPSNSRISGRASSGRPACAGTRCRGSHQGLKQNNGSGAGTGVQSTSSNGFSAASQRHQPRSAGKLWEGWASSWCGLAGKVDAGIKGMACWMDGSLEPTTRAAGARALGSEGASIFLRRSQVRVRLDGLADGQTGPRDVERAWREGSDSERGSRENLVAVWVGKRSLG</sequence>
<evidence type="ECO:0000256" key="1">
    <source>
        <dbReference type="SAM" id="MobiDB-lite"/>
    </source>
</evidence>
<accession>A0A9P9JIM7</accession>
<evidence type="ECO:0000313" key="2">
    <source>
        <dbReference type="EMBL" id="KAH7162982.1"/>
    </source>
</evidence>
<gene>
    <name evidence="2" type="ORF">B0J13DRAFT_26056</name>
</gene>
<name>A0A9P9JIM7_9HYPO</name>
<dbReference type="EMBL" id="JAGMUU010000001">
    <property type="protein sequence ID" value="KAH7162982.1"/>
    <property type="molecule type" value="Genomic_DNA"/>
</dbReference>
<feature type="compositionally biased region" description="Basic and acidic residues" evidence="1">
    <location>
        <begin position="225"/>
        <end position="238"/>
    </location>
</feature>
<feature type="region of interest" description="Disordered" evidence="1">
    <location>
        <begin position="219"/>
        <end position="238"/>
    </location>
</feature>
<feature type="compositionally biased region" description="Polar residues" evidence="1">
    <location>
        <begin position="118"/>
        <end position="145"/>
    </location>
</feature>
<keyword evidence="3" id="KW-1185">Reference proteome</keyword>
<evidence type="ECO:0000313" key="3">
    <source>
        <dbReference type="Proteomes" id="UP000717696"/>
    </source>
</evidence>